<organism evidence="1 2">
    <name type="scientific">Brachybacterium ginsengisoli</name>
    <dbReference type="NCBI Taxonomy" id="1331682"/>
    <lineage>
        <taxon>Bacteria</taxon>
        <taxon>Bacillati</taxon>
        <taxon>Actinomycetota</taxon>
        <taxon>Actinomycetes</taxon>
        <taxon>Micrococcales</taxon>
        <taxon>Dermabacteraceae</taxon>
        <taxon>Brachybacterium</taxon>
    </lineage>
</organism>
<name>A0A291GV04_9MICO</name>
<protein>
    <submittedName>
        <fullName evidence="1">Uncharacterized protein</fullName>
    </submittedName>
</protein>
<evidence type="ECO:0000313" key="2">
    <source>
        <dbReference type="Proteomes" id="UP000217889"/>
    </source>
</evidence>
<dbReference type="KEGG" id="bgg:CFK41_04090"/>
<proteinExistence type="predicted"/>
<dbReference type="RefSeq" id="WP_096798522.1">
    <property type="nucleotide sequence ID" value="NZ_CP023564.1"/>
</dbReference>
<gene>
    <name evidence="1" type="ORF">CFK41_04090</name>
</gene>
<reference evidence="1 2" key="1">
    <citation type="journal article" date="2014" name="Int. J. Syst. Evol. Microbiol.">
        <title>Brachybacterium ginsengisoli sp. nov., isolated from soil of a ginseng field.</title>
        <authorList>
            <person name="Hoang V.A."/>
            <person name="Kim Y.J."/>
            <person name="Nguyen N.L."/>
            <person name="Yang D.C."/>
        </authorList>
    </citation>
    <scope>NUCLEOTIDE SEQUENCE [LARGE SCALE GENOMIC DNA]</scope>
    <source>
        <strain evidence="1 2">DCY80</strain>
    </source>
</reference>
<accession>A0A291GV04</accession>
<keyword evidence="2" id="KW-1185">Reference proteome</keyword>
<evidence type="ECO:0000313" key="1">
    <source>
        <dbReference type="EMBL" id="ATG54043.1"/>
    </source>
</evidence>
<dbReference type="OrthoDB" id="118532at2"/>
<dbReference type="AlphaFoldDB" id="A0A291GV04"/>
<dbReference type="EMBL" id="CP023564">
    <property type="protein sequence ID" value="ATG54043.1"/>
    <property type="molecule type" value="Genomic_DNA"/>
</dbReference>
<sequence>MRELPTEHLRLDTLPEGTHLRSVTAVPGIVDGRASTRIFLTQEIARHGTPGVDYVDQPTMARLPWSSQPGRSALTSIPS</sequence>
<dbReference type="Proteomes" id="UP000217889">
    <property type="component" value="Chromosome"/>
</dbReference>